<dbReference type="OrthoDB" id="1890443at2759"/>
<comment type="similarity">
    <text evidence="1 2">Belongs to the plant LTP family.</text>
</comment>
<keyword evidence="2" id="KW-0813">Transport</keyword>
<dbReference type="GO" id="GO:0008289">
    <property type="term" value="F:lipid binding"/>
    <property type="evidence" value="ECO:0007669"/>
    <property type="project" value="UniProtKB-KW"/>
</dbReference>
<dbReference type="GO" id="GO:0006869">
    <property type="term" value="P:lipid transport"/>
    <property type="evidence" value="ECO:0007669"/>
    <property type="project" value="InterPro"/>
</dbReference>
<evidence type="ECO:0000259" key="3">
    <source>
        <dbReference type="SMART" id="SM00499"/>
    </source>
</evidence>
<evidence type="ECO:0000313" key="5">
    <source>
        <dbReference type="Proteomes" id="UP000467841"/>
    </source>
</evidence>
<dbReference type="SUPFAM" id="SSF47699">
    <property type="entry name" value="Bifunctional inhibitor/lipid-transfer protein/seed storage 2S albumin"/>
    <property type="match status" value="1"/>
</dbReference>
<sequence length="93" mass="9963">MSCDSVMGELNPCISFVLQGGTISTSCCNGVTMLNNQAQTSAQRRSVCRCIKYDINGVPFSPKQLDNALNIPSKCGVDLPYRISPATNCDSVN</sequence>
<keyword evidence="5" id="KW-1185">Reference proteome</keyword>
<gene>
    <name evidence="4" type="ORF">MERR_LOCUS38263</name>
</gene>
<proteinExistence type="inferred from homology"/>
<name>A0A6D2KGP5_9BRAS</name>
<dbReference type="AlphaFoldDB" id="A0A6D2KGP5"/>
<dbReference type="SMART" id="SM00499">
    <property type="entry name" value="AAI"/>
    <property type="match status" value="1"/>
</dbReference>
<reference evidence="4" key="1">
    <citation type="submission" date="2020-01" db="EMBL/GenBank/DDBJ databases">
        <authorList>
            <person name="Mishra B."/>
        </authorList>
    </citation>
    <scope>NUCLEOTIDE SEQUENCE [LARGE SCALE GENOMIC DNA]</scope>
</reference>
<evidence type="ECO:0000256" key="1">
    <source>
        <dbReference type="ARBA" id="ARBA00009748"/>
    </source>
</evidence>
<comment type="function">
    <text evidence="2">Plant non-specific lipid-transfer proteins transfer phospholipids as well as galactolipids across membranes. May play a role in wax or cutin deposition in the cell walls of expanding epidermal cells and certain secretory tissues.</text>
</comment>
<dbReference type="PANTHER" id="PTHR33076">
    <property type="entry name" value="NON-SPECIFIC LIPID-TRANSFER PROTEIN 2-RELATED"/>
    <property type="match status" value="1"/>
</dbReference>
<accession>A0A6D2KGP5</accession>
<dbReference type="InterPro" id="IPR016140">
    <property type="entry name" value="Bifunc_inhib/LTP/seed_store"/>
</dbReference>
<keyword evidence="2" id="KW-0446">Lipid-binding</keyword>
<comment type="caution">
    <text evidence="4">The sequence shown here is derived from an EMBL/GenBank/DDBJ whole genome shotgun (WGS) entry which is preliminary data.</text>
</comment>
<dbReference type="CDD" id="cd01960">
    <property type="entry name" value="nsLTP1"/>
    <property type="match status" value="1"/>
</dbReference>
<dbReference type="Pfam" id="PF00234">
    <property type="entry name" value="Tryp_alpha_amyl"/>
    <property type="match status" value="1"/>
</dbReference>
<dbReference type="PRINTS" id="PR00382">
    <property type="entry name" value="LIPIDTRNSFER"/>
</dbReference>
<dbReference type="Gene3D" id="1.10.110.10">
    <property type="entry name" value="Plant lipid-transfer and hydrophobic proteins"/>
    <property type="match status" value="1"/>
</dbReference>
<dbReference type="EMBL" id="CACVBM020001462">
    <property type="protein sequence ID" value="CAA7051028.1"/>
    <property type="molecule type" value="Genomic_DNA"/>
</dbReference>
<evidence type="ECO:0000313" key="4">
    <source>
        <dbReference type="EMBL" id="CAA7051028.1"/>
    </source>
</evidence>
<dbReference type="PROSITE" id="PS00597">
    <property type="entry name" value="PLANT_LTP"/>
    <property type="match status" value="1"/>
</dbReference>
<feature type="domain" description="Bifunctional inhibitor/plant lipid transfer protein/seed storage helical" evidence="3">
    <location>
        <begin position="3"/>
        <end position="89"/>
    </location>
</feature>
<dbReference type="InterPro" id="IPR000528">
    <property type="entry name" value="Plant_nsLTP"/>
</dbReference>
<organism evidence="4 5">
    <name type="scientific">Microthlaspi erraticum</name>
    <dbReference type="NCBI Taxonomy" id="1685480"/>
    <lineage>
        <taxon>Eukaryota</taxon>
        <taxon>Viridiplantae</taxon>
        <taxon>Streptophyta</taxon>
        <taxon>Embryophyta</taxon>
        <taxon>Tracheophyta</taxon>
        <taxon>Spermatophyta</taxon>
        <taxon>Magnoliopsida</taxon>
        <taxon>eudicotyledons</taxon>
        <taxon>Gunneridae</taxon>
        <taxon>Pentapetalae</taxon>
        <taxon>rosids</taxon>
        <taxon>malvids</taxon>
        <taxon>Brassicales</taxon>
        <taxon>Brassicaceae</taxon>
        <taxon>Coluteocarpeae</taxon>
        <taxon>Microthlaspi</taxon>
    </lineage>
</organism>
<dbReference type="Proteomes" id="UP000467841">
    <property type="component" value="Unassembled WGS sequence"/>
</dbReference>
<evidence type="ECO:0000256" key="2">
    <source>
        <dbReference type="RuleBase" id="RU000628"/>
    </source>
</evidence>
<dbReference type="InterPro" id="IPR036312">
    <property type="entry name" value="Bifun_inhib/LTP/seed_sf"/>
</dbReference>
<protein>
    <recommendedName>
        <fullName evidence="2">Non-specific lipid-transfer protein</fullName>
    </recommendedName>
</protein>